<keyword evidence="2" id="KW-1185">Reference proteome</keyword>
<protein>
    <submittedName>
        <fullName evidence="1">Uncharacterized protein</fullName>
    </submittedName>
</protein>
<proteinExistence type="predicted"/>
<evidence type="ECO:0000313" key="2">
    <source>
        <dbReference type="Proteomes" id="UP001054837"/>
    </source>
</evidence>
<evidence type="ECO:0000313" key="1">
    <source>
        <dbReference type="EMBL" id="GIX79849.1"/>
    </source>
</evidence>
<sequence length="133" mass="15199">MFIYSRIGLADNSRIHDLDATRTGEGGECRGGREDRTGVLNTYSDGETDGSCRRFAVARGDEGNRGWWNNSEVEGGLWIPLEEQKKFFFNSSGRTILEFNLVFGISRSIFNGIEMEINELNLWNLYFCKDGYY</sequence>
<reference evidence="1 2" key="1">
    <citation type="submission" date="2021-06" db="EMBL/GenBank/DDBJ databases">
        <title>Caerostris darwini draft genome.</title>
        <authorList>
            <person name="Kono N."/>
            <person name="Arakawa K."/>
        </authorList>
    </citation>
    <scope>NUCLEOTIDE SEQUENCE [LARGE SCALE GENOMIC DNA]</scope>
</reference>
<name>A0AAV4N649_9ARAC</name>
<accession>A0AAV4N649</accession>
<dbReference type="Proteomes" id="UP001054837">
    <property type="component" value="Unassembled WGS sequence"/>
</dbReference>
<dbReference type="AlphaFoldDB" id="A0AAV4N649"/>
<dbReference type="EMBL" id="BPLQ01001231">
    <property type="protein sequence ID" value="GIX79849.1"/>
    <property type="molecule type" value="Genomic_DNA"/>
</dbReference>
<comment type="caution">
    <text evidence="1">The sequence shown here is derived from an EMBL/GenBank/DDBJ whole genome shotgun (WGS) entry which is preliminary data.</text>
</comment>
<gene>
    <name evidence="1" type="ORF">CDAR_56501</name>
</gene>
<organism evidence="1 2">
    <name type="scientific">Caerostris darwini</name>
    <dbReference type="NCBI Taxonomy" id="1538125"/>
    <lineage>
        <taxon>Eukaryota</taxon>
        <taxon>Metazoa</taxon>
        <taxon>Ecdysozoa</taxon>
        <taxon>Arthropoda</taxon>
        <taxon>Chelicerata</taxon>
        <taxon>Arachnida</taxon>
        <taxon>Araneae</taxon>
        <taxon>Araneomorphae</taxon>
        <taxon>Entelegynae</taxon>
        <taxon>Araneoidea</taxon>
        <taxon>Araneidae</taxon>
        <taxon>Caerostris</taxon>
    </lineage>
</organism>